<comment type="similarity">
    <text evidence="1">Belongs to the glycosyl hydrolase 25 family.</text>
</comment>
<dbReference type="GO" id="GO:0003796">
    <property type="term" value="F:lysozyme activity"/>
    <property type="evidence" value="ECO:0007669"/>
    <property type="project" value="InterPro"/>
</dbReference>
<dbReference type="Gene3D" id="3.20.20.80">
    <property type="entry name" value="Glycosidases"/>
    <property type="match status" value="1"/>
</dbReference>
<evidence type="ECO:0000313" key="5">
    <source>
        <dbReference type="EMBL" id="KNZ40665.1"/>
    </source>
</evidence>
<keyword evidence="4" id="KW-0472">Membrane</keyword>
<dbReference type="OrthoDB" id="9783374at2"/>
<dbReference type="PROSITE" id="PS51904">
    <property type="entry name" value="GLYCOSYL_HYDROL_F25_2"/>
    <property type="match status" value="1"/>
</dbReference>
<dbReference type="InterPro" id="IPR017853">
    <property type="entry name" value="GH"/>
</dbReference>
<dbReference type="Proteomes" id="UP000036873">
    <property type="component" value="Unassembled WGS sequence"/>
</dbReference>
<keyword evidence="4" id="KW-0812">Transmembrane</keyword>
<evidence type="ECO:0000256" key="4">
    <source>
        <dbReference type="SAM" id="Phobius"/>
    </source>
</evidence>
<dbReference type="RefSeq" id="WP_050741454.1">
    <property type="nucleotide sequence ID" value="NZ_LGYO01000046.1"/>
</dbReference>
<dbReference type="GO" id="GO:0016998">
    <property type="term" value="P:cell wall macromolecule catabolic process"/>
    <property type="evidence" value="ECO:0007669"/>
    <property type="project" value="InterPro"/>
</dbReference>
<gene>
    <name evidence="5" type="ORF">AKG39_16210</name>
</gene>
<dbReference type="STRING" id="52689.AKG39_16210"/>
<keyword evidence="4" id="KW-1133">Transmembrane helix</keyword>
<dbReference type="EMBL" id="LGYO01000046">
    <property type="protein sequence ID" value="KNZ40665.1"/>
    <property type="molecule type" value="Genomic_DNA"/>
</dbReference>
<keyword evidence="3" id="KW-0326">Glycosidase</keyword>
<sequence>MSKKKWISLVAGIGILILIALIIYGYSNLFGGKGDEHVVKGVDLSAYQGDIDWDLLAAQNIDFAYIKATEGNDYVDEKFKMNWEESQKTELKVGAYHFLSYDSTGKEQAKNFIDNVPVSNKNLPPVVDMELYGAYEAAPMEKAKVKVILDEFMKELENTYKVKPIIYTNQYLFDMYIGTDYKDYKIWIVDLDNNWPDTLTNGEEWTLWQFSHRNVLDGYTGSETFIDMNLYNGTYNEFIDEFF</sequence>
<protein>
    <recommendedName>
        <fullName evidence="7">Lysozyme</fullName>
    </recommendedName>
</protein>
<keyword evidence="6" id="KW-1185">Reference proteome</keyword>
<dbReference type="GO" id="GO:0009253">
    <property type="term" value="P:peptidoglycan catabolic process"/>
    <property type="evidence" value="ECO:0007669"/>
    <property type="project" value="InterPro"/>
</dbReference>
<dbReference type="GO" id="GO:0016052">
    <property type="term" value="P:carbohydrate catabolic process"/>
    <property type="evidence" value="ECO:0007669"/>
    <property type="project" value="TreeGrafter"/>
</dbReference>
<dbReference type="AlphaFoldDB" id="A0A0L6TYK6"/>
<evidence type="ECO:0000256" key="3">
    <source>
        <dbReference type="ARBA" id="ARBA00023295"/>
    </source>
</evidence>
<dbReference type="PANTHER" id="PTHR34135:SF2">
    <property type="entry name" value="LYSOZYME"/>
    <property type="match status" value="1"/>
</dbReference>
<organism evidence="5 6">
    <name type="scientific">Acetobacterium bakii</name>
    <dbReference type="NCBI Taxonomy" id="52689"/>
    <lineage>
        <taxon>Bacteria</taxon>
        <taxon>Bacillati</taxon>
        <taxon>Bacillota</taxon>
        <taxon>Clostridia</taxon>
        <taxon>Eubacteriales</taxon>
        <taxon>Eubacteriaceae</taxon>
        <taxon>Acetobacterium</taxon>
    </lineage>
</organism>
<evidence type="ECO:0000256" key="1">
    <source>
        <dbReference type="ARBA" id="ARBA00010646"/>
    </source>
</evidence>
<dbReference type="SUPFAM" id="SSF51445">
    <property type="entry name" value="(Trans)glycosidases"/>
    <property type="match status" value="1"/>
</dbReference>
<comment type="caution">
    <text evidence="5">The sequence shown here is derived from an EMBL/GenBank/DDBJ whole genome shotgun (WGS) entry which is preliminary data.</text>
</comment>
<proteinExistence type="inferred from homology"/>
<evidence type="ECO:0000313" key="6">
    <source>
        <dbReference type="Proteomes" id="UP000036873"/>
    </source>
</evidence>
<name>A0A0L6TYK6_9FIRM</name>
<evidence type="ECO:0008006" key="7">
    <source>
        <dbReference type="Google" id="ProtNLM"/>
    </source>
</evidence>
<feature type="transmembrane region" description="Helical" evidence="4">
    <location>
        <begin position="6"/>
        <end position="26"/>
    </location>
</feature>
<dbReference type="Pfam" id="PF01183">
    <property type="entry name" value="Glyco_hydro_25"/>
    <property type="match status" value="1"/>
</dbReference>
<dbReference type="PANTHER" id="PTHR34135">
    <property type="entry name" value="LYSOZYME"/>
    <property type="match status" value="1"/>
</dbReference>
<reference evidence="6" key="1">
    <citation type="submission" date="2015-07" db="EMBL/GenBank/DDBJ databases">
        <title>Draft genome sequence of Acetobacterium bakii DSM 8293, a potential psychrophilic chemical producer through syngas fermentation.</title>
        <authorList>
            <person name="Song Y."/>
            <person name="Hwang S."/>
            <person name="Cho B.-K."/>
        </authorList>
    </citation>
    <scope>NUCLEOTIDE SEQUENCE [LARGE SCALE GENOMIC DNA]</scope>
    <source>
        <strain evidence="6">DSM 8239</strain>
    </source>
</reference>
<dbReference type="InterPro" id="IPR002053">
    <property type="entry name" value="Glyco_hydro_25"/>
</dbReference>
<keyword evidence="2" id="KW-0378">Hydrolase</keyword>
<accession>A0A0L6TYK6</accession>
<evidence type="ECO:0000256" key="2">
    <source>
        <dbReference type="ARBA" id="ARBA00022801"/>
    </source>
</evidence>
<dbReference type="InterPro" id="IPR018077">
    <property type="entry name" value="Glyco_hydro_fam25_subgr"/>
</dbReference>
<dbReference type="SMART" id="SM00641">
    <property type="entry name" value="Glyco_25"/>
    <property type="match status" value="1"/>
</dbReference>